<evidence type="ECO:0000259" key="1">
    <source>
        <dbReference type="Pfam" id="PF01706"/>
    </source>
</evidence>
<protein>
    <recommendedName>
        <fullName evidence="1">Flagellar motor switch protein FliG C-terminal domain-containing protein</fullName>
    </recommendedName>
</protein>
<dbReference type="RefSeq" id="WP_350226715.1">
    <property type="nucleotide sequence ID" value="NZ_AP027731.1"/>
</dbReference>
<name>A0ABN6XJK6_9MICO</name>
<accession>A0ABN6XJK6</accession>
<evidence type="ECO:0000313" key="3">
    <source>
        <dbReference type="Proteomes" id="UP001321498"/>
    </source>
</evidence>
<dbReference type="PANTHER" id="PTHR30534:SF0">
    <property type="entry name" value="FLAGELLAR MOTOR SWITCH PROTEIN FLIG"/>
    <property type="match status" value="1"/>
</dbReference>
<dbReference type="Proteomes" id="UP001321498">
    <property type="component" value="Chromosome"/>
</dbReference>
<dbReference type="PRINTS" id="PR00954">
    <property type="entry name" value="FLGMOTORFLIG"/>
</dbReference>
<sequence length="140" mass="15673">MQPLVDIIKRADATIERDLLSALEERDQELAEQVKSRMLGFDDIVTLEERDVQQVLRSLDPAMLAIAMKGASPAVAETIRSNMSERNRTLLEEETSLLGRVLKGQVDEARSQVVRAIRDLEASGAITVHRAVEEEVEYVD</sequence>
<dbReference type="PANTHER" id="PTHR30534">
    <property type="entry name" value="FLAGELLAR MOTOR SWITCH PROTEIN FLIG"/>
    <property type="match status" value="1"/>
</dbReference>
<dbReference type="Gene3D" id="1.10.220.30">
    <property type="match status" value="1"/>
</dbReference>
<dbReference type="SUPFAM" id="SSF48029">
    <property type="entry name" value="FliG"/>
    <property type="match status" value="1"/>
</dbReference>
<proteinExistence type="predicted"/>
<dbReference type="InterPro" id="IPR023087">
    <property type="entry name" value="Flg_Motor_Flig_C"/>
</dbReference>
<dbReference type="InterPro" id="IPR000090">
    <property type="entry name" value="Flg_Motor_Flig"/>
</dbReference>
<keyword evidence="3" id="KW-1185">Reference proteome</keyword>
<gene>
    <name evidence="2" type="ORF">GCM10025866_10060</name>
</gene>
<reference evidence="3" key="1">
    <citation type="journal article" date="2019" name="Int. J. Syst. Evol. Microbiol.">
        <title>The Global Catalogue of Microorganisms (GCM) 10K type strain sequencing project: providing services to taxonomists for standard genome sequencing and annotation.</title>
        <authorList>
            <consortium name="The Broad Institute Genomics Platform"/>
            <consortium name="The Broad Institute Genome Sequencing Center for Infectious Disease"/>
            <person name="Wu L."/>
            <person name="Ma J."/>
        </authorList>
    </citation>
    <scope>NUCLEOTIDE SEQUENCE [LARGE SCALE GENOMIC DNA]</scope>
    <source>
        <strain evidence="3">NBRC 108725</strain>
    </source>
</reference>
<feature type="domain" description="Flagellar motor switch protein FliG C-terminal" evidence="1">
    <location>
        <begin position="22"/>
        <end position="127"/>
    </location>
</feature>
<dbReference type="EMBL" id="AP027731">
    <property type="protein sequence ID" value="BDZ45097.1"/>
    <property type="molecule type" value="Genomic_DNA"/>
</dbReference>
<organism evidence="2 3">
    <name type="scientific">Naasia aerilata</name>
    <dbReference type="NCBI Taxonomy" id="1162966"/>
    <lineage>
        <taxon>Bacteria</taxon>
        <taxon>Bacillati</taxon>
        <taxon>Actinomycetota</taxon>
        <taxon>Actinomycetes</taxon>
        <taxon>Micrococcales</taxon>
        <taxon>Microbacteriaceae</taxon>
        <taxon>Naasia</taxon>
    </lineage>
</organism>
<dbReference type="InterPro" id="IPR011002">
    <property type="entry name" value="FliG_a-hlx"/>
</dbReference>
<dbReference type="Pfam" id="PF01706">
    <property type="entry name" value="FliG_C"/>
    <property type="match status" value="1"/>
</dbReference>
<evidence type="ECO:0000313" key="2">
    <source>
        <dbReference type="EMBL" id="BDZ45097.1"/>
    </source>
</evidence>